<keyword evidence="2" id="KW-1185">Reference proteome</keyword>
<gene>
    <name evidence="1" type="ORF">GO495_25945</name>
</gene>
<evidence type="ECO:0000313" key="2">
    <source>
        <dbReference type="Proteomes" id="UP000468388"/>
    </source>
</evidence>
<dbReference type="SUPFAM" id="SSF56784">
    <property type="entry name" value="HAD-like"/>
    <property type="match status" value="1"/>
</dbReference>
<evidence type="ECO:0000313" key="1">
    <source>
        <dbReference type="EMBL" id="MVT44063.1"/>
    </source>
</evidence>
<protein>
    <submittedName>
        <fullName evidence="1">HAD-IB family phosphatase</fullName>
    </submittedName>
</protein>
<dbReference type="NCBIfam" id="TIGR01488">
    <property type="entry name" value="HAD-SF-IB"/>
    <property type="match status" value="1"/>
</dbReference>
<sequence>MKLAVIDICGTLFDSNTTFDFIKWYLHRQNKNRDRLFSLMRMLPVKALNKCSIQFLKLDVVRIILIRLLNGLDKVFLKEEAKAFYQEFLLSRKRSEILSIVETLREQGYDLILVSATLDFIAEEIAEKLNIRQFFSTTLYYKDGICSGKIKEDLLGRKEIILTSIMKQYKEVLTITDNKSDLSLINQSSHSYIISLRKDVHYWEQRLKENFKMFIYE</sequence>
<comment type="caution">
    <text evidence="1">The sequence shown here is derived from an EMBL/GenBank/DDBJ whole genome shotgun (WGS) entry which is preliminary data.</text>
</comment>
<dbReference type="Gene3D" id="3.40.50.1000">
    <property type="entry name" value="HAD superfamily/HAD-like"/>
    <property type="match status" value="1"/>
</dbReference>
<dbReference type="AlphaFoldDB" id="A0A6N8JFN2"/>
<accession>A0A6N8JFN2</accession>
<dbReference type="Proteomes" id="UP000468388">
    <property type="component" value="Unassembled WGS sequence"/>
</dbReference>
<dbReference type="InterPro" id="IPR023214">
    <property type="entry name" value="HAD_sf"/>
</dbReference>
<name>A0A6N8JFN2_9BACT</name>
<dbReference type="Pfam" id="PF12710">
    <property type="entry name" value="HAD"/>
    <property type="match status" value="1"/>
</dbReference>
<reference evidence="1 2" key="1">
    <citation type="submission" date="2019-12" db="EMBL/GenBank/DDBJ databases">
        <title>The draft genomic sequence of strain Chitinophaga oryziterrae JCM 16595.</title>
        <authorList>
            <person name="Zhang X."/>
        </authorList>
    </citation>
    <scope>NUCLEOTIDE SEQUENCE [LARGE SCALE GENOMIC DNA]</scope>
    <source>
        <strain evidence="1 2">JCM 16595</strain>
    </source>
</reference>
<dbReference type="RefSeq" id="WP_157302879.1">
    <property type="nucleotide sequence ID" value="NZ_BAAAZB010000021.1"/>
</dbReference>
<proteinExistence type="predicted"/>
<dbReference type="OrthoDB" id="658480at2"/>
<organism evidence="1 2">
    <name type="scientific">Chitinophaga oryziterrae</name>
    <dbReference type="NCBI Taxonomy" id="1031224"/>
    <lineage>
        <taxon>Bacteria</taxon>
        <taxon>Pseudomonadati</taxon>
        <taxon>Bacteroidota</taxon>
        <taxon>Chitinophagia</taxon>
        <taxon>Chitinophagales</taxon>
        <taxon>Chitinophagaceae</taxon>
        <taxon>Chitinophaga</taxon>
    </lineage>
</organism>
<dbReference type="EMBL" id="WRXO01000010">
    <property type="protein sequence ID" value="MVT44063.1"/>
    <property type="molecule type" value="Genomic_DNA"/>
</dbReference>
<dbReference type="InterPro" id="IPR036412">
    <property type="entry name" value="HAD-like_sf"/>
</dbReference>